<evidence type="ECO:0000313" key="10">
    <source>
        <dbReference type="Proteomes" id="UP001346877"/>
    </source>
</evidence>
<dbReference type="EC" id="2.1.1.37" evidence="7"/>
<dbReference type="GO" id="GO:0008168">
    <property type="term" value="F:methyltransferase activity"/>
    <property type="evidence" value="ECO:0007669"/>
    <property type="project" value="UniProtKB-KW"/>
</dbReference>
<evidence type="ECO:0000313" key="9">
    <source>
        <dbReference type="EMBL" id="WUI83566.1"/>
    </source>
</evidence>
<dbReference type="NCBIfam" id="TIGR00675">
    <property type="entry name" value="dcm"/>
    <property type="match status" value="1"/>
</dbReference>
<dbReference type="GO" id="GO:0032259">
    <property type="term" value="P:methylation"/>
    <property type="evidence" value="ECO:0007669"/>
    <property type="project" value="UniProtKB-KW"/>
</dbReference>
<evidence type="ECO:0000256" key="2">
    <source>
        <dbReference type="ARBA" id="ARBA00022679"/>
    </source>
</evidence>
<comment type="catalytic activity">
    <reaction evidence="7">
        <text>a 2'-deoxycytidine in DNA + S-adenosyl-L-methionine = a 5-methyl-2'-deoxycytidine in DNA + S-adenosyl-L-homocysteine + H(+)</text>
        <dbReference type="Rhea" id="RHEA:13681"/>
        <dbReference type="Rhea" id="RHEA-COMP:11369"/>
        <dbReference type="Rhea" id="RHEA-COMP:11370"/>
        <dbReference type="ChEBI" id="CHEBI:15378"/>
        <dbReference type="ChEBI" id="CHEBI:57856"/>
        <dbReference type="ChEBI" id="CHEBI:59789"/>
        <dbReference type="ChEBI" id="CHEBI:85452"/>
        <dbReference type="ChEBI" id="CHEBI:85454"/>
        <dbReference type="EC" id="2.1.1.37"/>
    </reaction>
</comment>
<dbReference type="InterPro" id="IPR031303">
    <property type="entry name" value="C5_meth_CS"/>
</dbReference>
<reference evidence="9 10" key="1">
    <citation type="submission" date="2022-10" db="EMBL/GenBank/DDBJ databases">
        <title>The complete genomes of actinobacterial strains from the NBC collection.</title>
        <authorList>
            <person name="Joergensen T.S."/>
            <person name="Alvarez Arevalo M."/>
            <person name="Sterndorff E.B."/>
            <person name="Faurdal D."/>
            <person name="Vuksanovic O."/>
            <person name="Mourched A.-S."/>
            <person name="Charusanti P."/>
            <person name="Shaw S."/>
            <person name="Blin K."/>
            <person name="Weber T."/>
        </authorList>
    </citation>
    <scope>NUCLEOTIDE SEQUENCE [LARGE SCALE GENOMIC DNA]</scope>
    <source>
        <strain evidence="9 10">NBC_00396</strain>
    </source>
</reference>
<dbReference type="Pfam" id="PF00145">
    <property type="entry name" value="DNA_methylase"/>
    <property type="match status" value="1"/>
</dbReference>
<evidence type="ECO:0000256" key="8">
    <source>
        <dbReference type="SAM" id="MobiDB-lite"/>
    </source>
</evidence>
<comment type="similarity">
    <text evidence="5 6">Belongs to the class I-like SAM-binding methyltransferase superfamily. C5-methyltransferase family.</text>
</comment>
<keyword evidence="2 5" id="KW-0808">Transferase</keyword>
<dbReference type="PROSITE" id="PS51679">
    <property type="entry name" value="SAM_MT_C5"/>
    <property type="match status" value="1"/>
</dbReference>
<evidence type="ECO:0000256" key="4">
    <source>
        <dbReference type="ARBA" id="ARBA00022747"/>
    </source>
</evidence>
<keyword evidence="3 5" id="KW-0949">S-adenosyl-L-methionine</keyword>
<evidence type="ECO:0000256" key="3">
    <source>
        <dbReference type="ARBA" id="ARBA00022691"/>
    </source>
</evidence>
<dbReference type="RefSeq" id="WP_328372656.1">
    <property type="nucleotide sequence ID" value="NZ_CP107941.1"/>
</dbReference>
<dbReference type="PANTHER" id="PTHR10629">
    <property type="entry name" value="CYTOSINE-SPECIFIC METHYLTRANSFERASE"/>
    <property type="match status" value="1"/>
</dbReference>
<dbReference type="Proteomes" id="UP001346877">
    <property type="component" value="Chromosome"/>
</dbReference>
<feature type="region of interest" description="Disordered" evidence="8">
    <location>
        <begin position="450"/>
        <end position="474"/>
    </location>
</feature>
<dbReference type="InterPro" id="IPR001525">
    <property type="entry name" value="C5_MeTfrase"/>
</dbReference>
<evidence type="ECO:0000256" key="1">
    <source>
        <dbReference type="ARBA" id="ARBA00022603"/>
    </source>
</evidence>
<keyword evidence="10" id="KW-1185">Reference proteome</keyword>
<organism evidence="9 10">
    <name type="scientific">Micromonospora zamorensis</name>
    <dbReference type="NCBI Taxonomy" id="709883"/>
    <lineage>
        <taxon>Bacteria</taxon>
        <taxon>Bacillati</taxon>
        <taxon>Actinomycetota</taxon>
        <taxon>Actinomycetes</taxon>
        <taxon>Micromonosporales</taxon>
        <taxon>Micromonosporaceae</taxon>
        <taxon>Micromonospora</taxon>
    </lineage>
</organism>
<dbReference type="PROSITE" id="PS00094">
    <property type="entry name" value="C5_MTASE_1"/>
    <property type="match status" value="1"/>
</dbReference>
<dbReference type="InterPro" id="IPR050390">
    <property type="entry name" value="C5-Methyltransferase"/>
</dbReference>
<feature type="active site" evidence="5">
    <location>
        <position position="106"/>
    </location>
</feature>
<dbReference type="InterPro" id="IPR018117">
    <property type="entry name" value="C5_DNA_meth_AS"/>
</dbReference>
<accession>A0ABZ1PHH1</accession>
<evidence type="ECO:0000256" key="5">
    <source>
        <dbReference type="PROSITE-ProRule" id="PRU01016"/>
    </source>
</evidence>
<sequence length="474" mass="51859">MVTQLALPLPGLEGDMAPSAPVDFLSAQQPRVLDLFAGAGGLSQGFQQAGFEIVGASDIDPDACATFALNFPEAQAICGDIRLPEVHERIVESGQGVDVVVGGPPCQAFSQVRNHSRIIDDPRNSLYREFVKTVGELRPLAFVMENVPGMAQMGVLEQVKEDLELSGAYNVRPNLLDAADFGVPQARKRLVFVGLRSDLGETPPLFKGTEATLHLALVRQGKGKYAVETRRDEVRAAALLKALEDPDNTTVVSASQALSDLWNLKAGRREEVMPIGEMKEAESEYQRLMRKQLEDKIWNVSVPRINSDTVTRLKGIPAGGNHRDLTEALTARYISGEKWGPSTDSGKLGRAHFYAYRRLHPGVWAWTLNTKADSAYHYRMPRALSVREFARLQSFPDHFVFTTDPRRGPLPGRIDGGQAHSRYRQVGNAVPPLLAEEIAQRVKTLIDAGREQSVQTVAPSSSEKKPARPAAAGA</sequence>
<dbReference type="EMBL" id="CP107941">
    <property type="protein sequence ID" value="WUI83566.1"/>
    <property type="molecule type" value="Genomic_DNA"/>
</dbReference>
<evidence type="ECO:0000256" key="6">
    <source>
        <dbReference type="RuleBase" id="RU000416"/>
    </source>
</evidence>
<dbReference type="PRINTS" id="PR00105">
    <property type="entry name" value="C5METTRFRASE"/>
</dbReference>
<protein>
    <recommendedName>
        <fullName evidence="7">Cytosine-specific methyltransferase</fullName>
        <ecNumber evidence="7">2.1.1.37</ecNumber>
    </recommendedName>
</protein>
<dbReference type="SUPFAM" id="SSF53335">
    <property type="entry name" value="S-adenosyl-L-methionine-dependent methyltransferases"/>
    <property type="match status" value="1"/>
</dbReference>
<name>A0ABZ1PHH1_9ACTN</name>
<dbReference type="Gene3D" id="3.90.120.10">
    <property type="entry name" value="DNA Methylase, subunit A, domain 2"/>
    <property type="match status" value="1"/>
</dbReference>
<dbReference type="PANTHER" id="PTHR10629:SF52">
    <property type="entry name" value="DNA (CYTOSINE-5)-METHYLTRANSFERASE 1"/>
    <property type="match status" value="1"/>
</dbReference>
<dbReference type="InterPro" id="IPR029063">
    <property type="entry name" value="SAM-dependent_MTases_sf"/>
</dbReference>
<keyword evidence="1 5" id="KW-0489">Methyltransferase</keyword>
<evidence type="ECO:0000256" key="7">
    <source>
        <dbReference type="RuleBase" id="RU000417"/>
    </source>
</evidence>
<dbReference type="Gene3D" id="3.40.50.150">
    <property type="entry name" value="Vaccinia Virus protein VP39"/>
    <property type="match status" value="1"/>
</dbReference>
<proteinExistence type="inferred from homology"/>
<dbReference type="PROSITE" id="PS00095">
    <property type="entry name" value="C5_MTASE_2"/>
    <property type="match status" value="1"/>
</dbReference>
<feature type="compositionally biased region" description="Polar residues" evidence="8">
    <location>
        <begin position="452"/>
        <end position="461"/>
    </location>
</feature>
<gene>
    <name evidence="9" type="ORF">OG375_04140</name>
</gene>
<keyword evidence="4" id="KW-0680">Restriction system</keyword>